<dbReference type="Proteomes" id="UP000237194">
    <property type="component" value="Unassembled WGS sequence"/>
</dbReference>
<proteinExistence type="predicted"/>
<reference evidence="1 2" key="2">
    <citation type="submission" date="2018-03" db="EMBL/GenBank/DDBJ databases">
        <title>Draft genome of Pseudomonas putida strain KT-27.</title>
        <authorList>
            <person name="Yoshizawa S."/>
            <person name="Khan N.H."/>
            <person name="Nishimura M."/>
            <person name="Chiura H.X."/>
            <person name="Ogura Y."/>
            <person name="Hayashi T."/>
            <person name="Kogure K."/>
        </authorList>
    </citation>
    <scope>NUCLEOTIDE SEQUENCE [LARGE SCALE GENOMIC DNA]</scope>
    <source>
        <strain evidence="1 2">KT-27</strain>
    </source>
</reference>
<protein>
    <submittedName>
        <fullName evidence="1">GNAT family acetyltransferase</fullName>
    </submittedName>
</protein>
<dbReference type="GO" id="GO:0016740">
    <property type="term" value="F:transferase activity"/>
    <property type="evidence" value="ECO:0007669"/>
    <property type="project" value="UniProtKB-KW"/>
</dbReference>
<sequence>MEIRLLHGAAIAPFITELGHLRLQVLGEYPFLYDGTVLGEADFLAGYPLSERSLLVLAQEHGQVVGASLGLPLSDMADALQEPFVARGQDPARVFYFAQSLVLPAYRGQGLGVRFFIERESYAHKLADFDFCAFCSVERPGAHPLRPADFKPLDGFWRNRGFLRDSSLRSSWTWCDRGEQQVSEKIMSFWLKALLR</sequence>
<dbReference type="EMBL" id="MIND01000018">
    <property type="protein sequence ID" value="POF90608.1"/>
    <property type="molecule type" value="Genomic_DNA"/>
</dbReference>
<dbReference type="InterPro" id="IPR016181">
    <property type="entry name" value="Acyl_CoA_acyltransferase"/>
</dbReference>
<dbReference type="RefSeq" id="WP_103438456.1">
    <property type="nucleotide sequence ID" value="NZ_MIND01000018.1"/>
</dbReference>
<accession>A0A2S3WJ12</accession>
<reference evidence="1 2" key="1">
    <citation type="submission" date="2016-08" db="EMBL/GenBank/DDBJ databases">
        <authorList>
            <person name="Seilhamer J.J."/>
        </authorList>
    </citation>
    <scope>NUCLEOTIDE SEQUENCE [LARGE SCALE GENOMIC DNA]</scope>
    <source>
        <strain evidence="1 2">KT-27</strain>
    </source>
</reference>
<dbReference type="Gene3D" id="3.40.630.30">
    <property type="match status" value="1"/>
</dbReference>
<gene>
    <name evidence="1" type="ORF">BGP80_22735</name>
</gene>
<keyword evidence="1" id="KW-0808">Transferase</keyword>
<evidence type="ECO:0000313" key="1">
    <source>
        <dbReference type="EMBL" id="POF90608.1"/>
    </source>
</evidence>
<dbReference type="SUPFAM" id="SSF55729">
    <property type="entry name" value="Acyl-CoA N-acyltransferases (Nat)"/>
    <property type="match status" value="1"/>
</dbReference>
<dbReference type="AlphaFoldDB" id="A0A2S3WJ12"/>
<organism evidence="1 2">
    <name type="scientific">Pseudomonas putida</name>
    <name type="common">Arthrobacter siderocapsulatus</name>
    <dbReference type="NCBI Taxonomy" id="303"/>
    <lineage>
        <taxon>Bacteria</taxon>
        <taxon>Pseudomonadati</taxon>
        <taxon>Pseudomonadota</taxon>
        <taxon>Gammaproteobacteria</taxon>
        <taxon>Pseudomonadales</taxon>
        <taxon>Pseudomonadaceae</taxon>
        <taxon>Pseudomonas</taxon>
    </lineage>
</organism>
<comment type="caution">
    <text evidence="1">The sequence shown here is derived from an EMBL/GenBank/DDBJ whole genome shotgun (WGS) entry which is preliminary data.</text>
</comment>
<name>A0A2S3WJ12_PSEPU</name>
<evidence type="ECO:0000313" key="2">
    <source>
        <dbReference type="Proteomes" id="UP000237194"/>
    </source>
</evidence>